<gene>
    <name evidence="2" type="ORF">APU01nite_14930</name>
    <name evidence="3" type="ORF">SAMN04488100_11228</name>
</gene>
<feature type="transmembrane region" description="Helical" evidence="1">
    <location>
        <begin position="343"/>
        <end position="361"/>
    </location>
</feature>
<feature type="transmembrane region" description="Helical" evidence="1">
    <location>
        <begin position="177"/>
        <end position="195"/>
    </location>
</feature>
<dbReference type="Proteomes" id="UP000198548">
    <property type="component" value="Unassembled WGS sequence"/>
</dbReference>
<reference evidence="3 4" key="1">
    <citation type="submission" date="2016-10" db="EMBL/GenBank/DDBJ databases">
        <authorList>
            <person name="de Groot N.N."/>
        </authorList>
    </citation>
    <scope>NUCLEOTIDE SEQUENCE [LARGE SCALE GENOMIC DNA]</scope>
    <source>
        <strain evidence="3 4">DSM 19182</strain>
    </source>
</reference>
<name>A0A1H7TGH1_9LACT</name>
<keyword evidence="1" id="KW-1133">Transmembrane helix</keyword>
<organism evidence="3 4">
    <name type="scientific">Alkalibacterium putridalgicola</name>
    <dbReference type="NCBI Taxonomy" id="426703"/>
    <lineage>
        <taxon>Bacteria</taxon>
        <taxon>Bacillati</taxon>
        <taxon>Bacillota</taxon>
        <taxon>Bacilli</taxon>
        <taxon>Lactobacillales</taxon>
        <taxon>Carnobacteriaceae</taxon>
        <taxon>Alkalibacterium</taxon>
    </lineage>
</organism>
<feature type="transmembrane region" description="Helical" evidence="1">
    <location>
        <begin position="289"/>
        <end position="307"/>
    </location>
</feature>
<proteinExistence type="predicted"/>
<accession>A0A1H7TGH1</accession>
<dbReference type="STRING" id="426703.SAMN04488100_11228"/>
<dbReference type="InterPro" id="IPR025291">
    <property type="entry name" value="DUF4153"/>
</dbReference>
<feature type="transmembrane region" description="Helical" evidence="1">
    <location>
        <begin position="149"/>
        <end position="171"/>
    </location>
</feature>
<feature type="transmembrane region" description="Helical" evidence="1">
    <location>
        <begin position="76"/>
        <end position="95"/>
    </location>
</feature>
<evidence type="ECO:0000313" key="3">
    <source>
        <dbReference type="EMBL" id="SEL83589.1"/>
    </source>
</evidence>
<feature type="transmembrane region" description="Helical" evidence="1">
    <location>
        <begin position="319"/>
        <end position="338"/>
    </location>
</feature>
<sequence>MSVKSWFMKRKTQWLATFSRFPLATSLLVLIVLFTIMTIHSEGDSDYMNQALSAGLGVLMLVSIQLFSEIKPLNKLVTWIIKGSSLILPLLYYFYLRQAPMGYNQSGQIRTMVLYFTLAVLLIAVPTLHHKISFSDSLILTIKAFFSSLLISVILFIGISAIFSAYTTLIYELDYRWFAYSAAIVFQFIAPVYFLSRLPLFKETEHTEALDEAKSIPSLLEILIAYIIIPVLLVFSAILIAYILTNISGDFWQDNLMEPMLISYTIVGIVTLFLAENVDKKIARLFSRFYPYLLLVIAIFQTVSSSLKTADFGLTHGRYFVLLFGIFSIVSVLIYSFLTSKKFFIPFFLICLGVLSILPVIDAVSIGVRNQVNTINDLVAPYIEDDSVATPLDSELTNEEKARFSYSMNYLNQQEQLDRLDWLPEDFSYYQDFETVFGFDSSYHYYYADDRDISGPSGPRYAFISLDTTEPIVFSTEGIDEVVEVATFQVSDRDIQLNQEPYRIEMNTENENLTIALLENDTVLLEQDLSELSDTAWEQSGTNPERPLSEMQLTTEDENYRLTIIVKRLEIQENEFMDGEFILLISYD</sequence>
<dbReference type="Proteomes" id="UP000321425">
    <property type="component" value="Unassembled WGS sequence"/>
</dbReference>
<evidence type="ECO:0000256" key="1">
    <source>
        <dbReference type="SAM" id="Phobius"/>
    </source>
</evidence>
<evidence type="ECO:0000313" key="4">
    <source>
        <dbReference type="Proteomes" id="UP000198548"/>
    </source>
</evidence>
<evidence type="ECO:0000313" key="2">
    <source>
        <dbReference type="EMBL" id="GEK89454.1"/>
    </source>
</evidence>
<feature type="transmembrane region" description="Helical" evidence="1">
    <location>
        <begin position="107"/>
        <end position="128"/>
    </location>
</feature>
<dbReference type="Pfam" id="PF13687">
    <property type="entry name" value="DUF4153"/>
    <property type="match status" value="1"/>
</dbReference>
<reference evidence="2 5" key="2">
    <citation type="submission" date="2019-07" db="EMBL/GenBank/DDBJ databases">
        <title>Whole genome shotgun sequence of Alkalibacterium putridalgicola NBRC 103243.</title>
        <authorList>
            <person name="Hosoyama A."/>
            <person name="Uohara A."/>
            <person name="Ohji S."/>
            <person name="Ichikawa N."/>
        </authorList>
    </citation>
    <scope>NUCLEOTIDE SEQUENCE [LARGE SCALE GENOMIC DNA]</scope>
    <source>
        <strain evidence="2 5">NBRC 103243</strain>
    </source>
</reference>
<feature type="transmembrane region" description="Helical" evidence="1">
    <location>
        <begin position="21"/>
        <end position="41"/>
    </location>
</feature>
<dbReference type="OrthoDB" id="9809196at2"/>
<feature type="transmembrane region" description="Helical" evidence="1">
    <location>
        <begin position="256"/>
        <end position="277"/>
    </location>
</feature>
<dbReference type="EMBL" id="BJUX01000015">
    <property type="protein sequence ID" value="GEK89454.1"/>
    <property type="molecule type" value="Genomic_DNA"/>
</dbReference>
<protein>
    <submittedName>
        <fullName evidence="2">DUF4153 domain-containing protein</fullName>
    </submittedName>
</protein>
<keyword evidence="1" id="KW-0472">Membrane</keyword>
<dbReference type="EMBL" id="FOBL01000012">
    <property type="protein sequence ID" value="SEL83589.1"/>
    <property type="molecule type" value="Genomic_DNA"/>
</dbReference>
<dbReference type="AlphaFoldDB" id="A0A1H7TGH1"/>
<evidence type="ECO:0000313" key="5">
    <source>
        <dbReference type="Proteomes" id="UP000321425"/>
    </source>
</evidence>
<dbReference type="RefSeq" id="WP_091487888.1">
    <property type="nucleotide sequence ID" value="NZ_BJUX01000015.1"/>
</dbReference>
<feature type="transmembrane region" description="Helical" evidence="1">
    <location>
        <begin position="47"/>
        <end position="64"/>
    </location>
</feature>
<feature type="transmembrane region" description="Helical" evidence="1">
    <location>
        <begin position="223"/>
        <end position="244"/>
    </location>
</feature>
<keyword evidence="1" id="KW-0812">Transmembrane</keyword>
<keyword evidence="5" id="KW-1185">Reference proteome</keyword>